<comment type="caution">
    <text evidence="1">The sequence shown here is derived from an EMBL/GenBank/DDBJ whole genome shotgun (WGS) entry which is preliminary data.</text>
</comment>
<feature type="non-terminal residue" evidence="1">
    <location>
        <position position="241"/>
    </location>
</feature>
<evidence type="ECO:0000313" key="2">
    <source>
        <dbReference type="Proteomes" id="UP001519460"/>
    </source>
</evidence>
<sequence length="241" mass="27508">MDLLAVKPITPWFDTSAVFSPTRQHNTRPCENDLLGLRSRDPVGLSSVISDFKCYEGWISGCYVDCRQWFCTRVVLLHVSRIQVFVSTLFRVEDTPVTLLWILDISHAMKRGFLGYLRQLPVARHQCCVSTPQHRENVLVRKFLKVQTGSSYQWRLRALLHVSVSMLSSDYCLHCVCVFILMCRQLCLLSPDTRHLALTLHGLQFNIATDPPSRSQAASAAPRHEVTIHEFSPLARSQRLS</sequence>
<evidence type="ECO:0000313" key="1">
    <source>
        <dbReference type="EMBL" id="KAK7500937.1"/>
    </source>
</evidence>
<dbReference type="EMBL" id="JACVVK020000034">
    <property type="protein sequence ID" value="KAK7500937.1"/>
    <property type="molecule type" value="Genomic_DNA"/>
</dbReference>
<protein>
    <submittedName>
        <fullName evidence="1">Uncharacterized protein</fullName>
    </submittedName>
</protein>
<organism evidence="1 2">
    <name type="scientific">Batillaria attramentaria</name>
    <dbReference type="NCBI Taxonomy" id="370345"/>
    <lineage>
        <taxon>Eukaryota</taxon>
        <taxon>Metazoa</taxon>
        <taxon>Spiralia</taxon>
        <taxon>Lophotrochozoa</taxon>
        <taxon>Mollusca</taxon>
        <taxon>Gastropoda</taxon>
        <taxon>Caenogastropoda</taxon>
        <taxon>Sorbeoconcha</taxon>
        <taxon>Cerithioidea</taxon>
        <taxon>Batillariidae</taxon>
        <taxon>Batillaria</taxon>
    </lineage>
</organism>
<keyword evidence="2" id="KW-1185">Reference proteome</keyword>
<name>A0ABD0LPE6_9CAEN</name>
<gene>
    <name evidence="1" type="ORF">BaRGS_00007817</name>
</gene>
<dbReference type="AlphaFoldDB" id="A0ABD0LPE6"/>
<dbReference type="Proteomes" id="UP001519460">
    <property type="component" value="Unassembled WGS sequence"/>
</dbReference>
<accession>A0ABD0LPE6</accession>
<proteinExistence type="predicted"/>
<reference evidence="1 2" key="1">
    <citation type="journal article" date="2023" name="Sci. Data">
        <title>Genome assembly of the Korean intertidal mud-creeper Batillaria attramentaria.</title>
        <authorList>
            <person name="Patra A.K."/>
            <person name="Ho P.T."/>
            <person name="Jun S."/>
            <person name="Lee S.J."/>
            <person name="Kim Y."/>
            <person name="Won Y.J."/>
        </authorList>
    </citation>
    <scope>NUCLEOTIDE SEQUENCE [LARGE SCALE GENOMIC DNA]</scope>
    <source>
        <strain evidence="1">Wonlab-2016</strain>
    </source>
</reference>